<dbReference type="SMART" id="SM00829">
    <property type="entry name" value="PKS_ER"/>
    <property type="match status" value="1"/>
</dbReference>
<dbReference type="Gene3D" id="3.90.180.10">
    <property type="entry name" value="Medium-chain alcohol dehydrogenases, catalytic domain"/>
    <property type="match status" value="1"/>
</dbReference>
<dbReference type="PANTHER" id="PTHR43205">
    <property type="entry name" value="PROSTAGLANDIN REDUCTASE"/>
    <property type="match status" value="1"/>
</dbReference>
<dbReference type="InterPro" id="IPR013149">
    <property type="entry name" value="ADH-like_C"/>
</dbReference>
<dbReference type="FunFam" id="3.40.50.720:FF:000121">
    <property type="entry name" value="Prostaglandin reductase 2"/>
    <property type="match status" value="1"/>
</dbReference>
<proteinExistence type="predicted"/>
<keyword evidence="4" id="KW-1185">Reference proteome</keyword>
<evidence type="ECO:0000259" key="2">
    <source>
        <dbReference type="SMART" id="SM00829"/>
    </source>
</evidence>
<reference evidence="3" key="1">
    <citation type="journal article" date="2020" name="Fungal Divers.">
        <title>Resolving the Mortierellaceae phylogeny through synthesis of multi-gene phylogenetics and phylogenomics.</title>
        <authorList>
            <person name="Vandepol N."/>
            <person name="Liber J."/>
            <person name="Desiro A."/>
            <person name="Na H."/>
            <person name="Kennedy M."/>
            <person name="Barry K."/>
            <person name="Grigoriev I.V."/>
            <person name="Miller A.N."/>
            <person name="O'Donnell K."/>
            <person name="Stajich J.E."/>
            <person name="Bonito G."/>
        </authorList>
    </citation>
    <scope>NUCLEOTIDE SEQUENCE</scope>
    <source>
        <strain evidence="3">NVP1</strain>
    </source>
</reference>
<evidence type="ECO:0000256" key="1">
    <source>
        <dbReference type="ARBA" id="ARBA00023002"/>
    </source>
</evidence>
<gene>
    <name evidence="3" type="ORF">BG006_007757</name>
</gene>
<dbReference type="SUPFAM" id="SSF50129">
    <property type="entry name" value="GroES-like"/>
    <property type="match status" value="1"/>
</dbReference>
<dbReference type="InterPro" id="IPR011032">
    <property type="entry name" value="GroES-like_sf"/>
</dbReference>
<dbReference type="Gene3D" id="3.40.50.720">
    <property type="entry name" value="NAD(P)-binding Rossmann-like Domain"/>
    <property type="match status" value="1"/>
</dbReference>
<dbReference type="CDD" id="cd05288">
    <property type="entry name" value="PGDH"/>
    <property type="match status" value="1"/>
</dbReference>
<dbReference type="GO" id="GO:0016628">
    <property type="term" value="F:oxidoreductase activity, acting on the CH-CH group of donors, NAD or NADP as acceptor"/>
    <property type="evidence" value="ECO:0007669"/>
    <property type="project" value="InterPro"/>
</dbReference>
<dbReference type="InterPro" id="IPR036291">
    <property type="entry name" value="NAD(P)-bd_dom_sf"/>
</dbReference>
<organism evidence="3 4">
    <name type="scientific">Podila minutissima</name>
    <dbReference type="NCBI Taxonomy" id="64525"/>
    <lineage>
        <taxon>Eukaryota</taxon>
        <taxon>Fungi</taxon>
        <taxon>Fungi incertae sedis</taxon>
        <taxon>Mucoromycota</taxon>
        <taxon>Mortierellomycotina</taxon>
        <taxon>Mortierellomycetes</taxon>
        <taxon>Mortierellales</taxon>
        <taxon>Mortierellaceae</taxon>
        <taxon>Podila</taxon>
    </lineage>
</organism>
<dbReference type="Proteomes" id="UP000696485">
    <property type="component" value="Unassembled WGS sequence"/>
</dbReference>
<dbReference type="EMBL" id="JAAAUY010000050">
    <property type="protein sequence ID" value="KAF9336692.1"/>
    <property type="molecule type" value="Genomic_DNA"/>
</dbReference>
<keyword evidence="1" id="KW-0560">Oxidoreductase</keyword>
<dbReference type="Pfam" id="PF00107">
    <property type="entry name" value="ADH_zinc_N"/>
    <property type="match status" value="1"/>
</dbReference>
<sequence length="346" mass="38029">MTAAKQYSNTRVLINKSFEGATPNKSHFRTETITIEAPELKENELFTQALSVSLDPFIRFDFSGDAIESPVIGYVLSKVLDSNNPQYPVGSIIFSPAEWGQYSHISNPEHLGDVNRYDEAIKSSGLPHSLFNGILGVPAFTVWHSLKQVGDLKAGETIYISSAAGTLGQIAGQLAKRKGLRVIGSAGSQDKIDYLINELGFDAAFNYKTHDKKEALLAAAGDKGIDIYYDLVGDDTVDVALDILNPSGRIIAIGVLAMHQNELPYAPKNTINILMKQLRYEGYLVFENYQHFPQFWEEVVPLVKSGEIKFKETVIEDASVEHLGETYVNVLAGKYSGKVSVLLAPL</sequence>
<dbReference type="PANTHER" id="PTHR43205:SF7">
    <property type="entry name" value="PROSTAGLANDIN REDUCTASE 1"/>
    <property type="match status" value="1"/>
</dbReference>
<accession>A0A9P5VQ12</accession>
<dbReference type="SUPFAM" id="SSF51735">
    <property type="entry name" value="NAD(P)-binding Rossmann-fold domains"/>
    <property type="match status" value="1"/>
</dbReference>
<evidence type="ECO:0000313" key="4">
    <source>
        <dbReference type="Proteomes" id="UP000696485"/>
    </source>
</evidence>
<name>A0A9P5VQ12_9FUNG</name>
<feature type="domain" description="Enoyl reductase (ER)" evidence="2">
    <location>
        <begin position="21"/>
        <end position="341"/>
    </location>
</feature>
<comment type="caution">
    <text evidence="3">The sequence shown here is derived from an EMBL/GenBank/DDBJ whole genome shotgun (WGS) entry which is preliminary data.</text>
</comment>
<dbReference type="AlphaFoldDB" id="A0A9P5VQ12"/>
<protein>
    <recommendedName>
        <fullName evidence="2">Enoyl reductase (ER) domain-containing protein</fullName>
    </recommendedName>
</protein>
<dbReference type="InterPro" id="IPR041694">
    <property type="entry name" value="ADH_N_2"/>
</dbReference>
<dbReference type="InterPro" id="IPR020843">
    <property type="entry name" value="ER"/>
</dbReference>
<dbReference type="Pfam" id="PF16884">
    <property type="entry name" value="ADH_N_2"/>
    <property type="match status" value="1"/>
</dbReference>
<dbReference type="InterPro" id="IPR045010">
    <property type="entry name" value="MDR_fam"/>
</dbReference>
<evidence type="ECO:0000313" key="3">
    <source>
        <dbReference type="EMBL" id="KAF9336692.1"/>
    </source>
</evidence>